<dbReference type="GO" id="GO:0016020">
    <property type="term" value="C:membrane"/>
    <property type="evidence" value="ECO:0007669"/>
    <property type="project" value="TreeGrafter"/>
</dbReference>
<keyword evidence="1" id="KW-0812">Transmembrane</keyword>
<dbReference type="InterPro" id="IPR010721">
    <property type="entry name" value="UstE-like"/>
</dbReference>
<evidence type="ECO:0000256" key="1">
    <source>
        <dbReference type="SAM" id="Phobius"/>
    </source>
</evidence>
<dbReference type="Pfam" id="PF06966">
    <property type="entry name" value="DUF1295"/>
    <property type="match status" value="1"/>
</dbReference>
<organism evidence="2 3">
    <name type="scientific">Hydrocarboniphaga daqingensis</name>
    <dbReference type="NCBI Taxonomy" id="490188"/>
    <lineage>
        <taxon>Bacteria</taxon>
        <taxon>Pseudomonadati</taxon>
        <taxon>Pseudomonadota</taxon>
        <taxon>Gammaproteobacteria</taxon>
        <taxon>Nevskiales</taxon>
        <taxon>Nevskiaceae</taxon>
        <taxon>Hydrocarboniphaga</taxon>
    </lineage>
</organism>
<dbReference type="AlphaFoldDB" id="A0A1M5JXG5"/>
<feature type="transmembrane region" description="Helical" evidence="1">
    <location>
        <begin position="65"/>
        <end position="84"/>
    </location>
</feature>
<name>A0A1M5JXG5_9GAMM</name>
<accession>A0A1M5JXG5</accession>
<dbReference type="STRING" id="490188.SAMN04488068_0239"/>
<dbReference type="EMBL" id="FQWZ01000001">
    <property type="protein sequence ID" value="SHG44929.1"/>
    <property type="molecule type" value="Genomic_DNA"/>
</dbReference>
<feature type="transmembrane region" description="Helical" evidence="1">
    <location>
        <begin position="110"/>
        <end position="130"/>
    </location>
</feature>
<keyword evidence="3" id="KW-1185">Reference proteome</keyword>
<dbReference type="Gene3D" id="1.20.120.1630">
    <property type="match status" value="1"/>
</dbReference>
<dbReference type="PANTHER" id="PTHR32251">
    <property type="entry name" value="3-OXO-5-ALPHA-STEROID 4-DEHYDROGENASE"/>
    <property type="match status" value="1"/>
</dbReference>
<dbReference type="Proteomes" id="UP000199758">
    <property type="component" value="Unassembled WGS sequence"/>
</dbReference>
<evidence type="ECO:0000313" key="3">
    <source>
        <dbReference type="Proteomes" id="UP000199758"/>
    </source>
</evidence>
<keyword evidence="1" id="KW-1133">Transmembrane helix</keyword>
<feature type="transmembrane region" description="Helical" evidence="1">
    <location>
        <begin position="41"/>
        <end position="58"/>
    </location>
</feature>
<proteinExistence type="predicted"/>
<keyword evidence="1" id="KW-0472">Membrane</keyword>
<feature type="transmembrane region" description="Helical" evidence="1">
    <location>
        <begin position="199"/>
        <end position="226"/>
    </location>
</feature>
<protein>
    <submittedName>
        <fullName evidence="2">Steroid 5-alpha reductase family enzyme</fullName>
    </submittedName>
</protein>
<sequence>MLMELTLLQSAGIAVLIVIAAKTLAWLVQLKLRNAGLVDPIWAWTLGLLAVFYGVFGDAPPALRLLLALMGGVWGLRLGTHLFIRNWNKPEDWRYAQFRSEWGPRADFNMFWFFQFQNIFTLLLSSFAFLPVAFRDDAPPPWAWALALLIWVASVVGEGLADTQMERFRGNPANRGLVCKDGLWRYSRHPNYFFESLHWAAYVPLAIGAPYGWVSLLAPVVMAALLMKLSGVPMLEAEMVKRKPGYADYIRTTSALIPWPPKRG</sequence>
<gene>
    <name evidence="2" type="ORF">SAMN04488068_0239</name>
</gene>
<dbReference type="PANTHER" id="PTHR32251:SF17">
    <property type="entry name" value="STEROID 5-ALPHA REDUCTASE C-TERMINAL DOMAIN-CONTAINING PROTEIN"/>
    <property type="match status" value="1"/>
</dbReference>
<feature type="transmembrane region" description="Helical" evidence="1">
    <location>
        <begin position="142"/>
        <end position="161"/>
    </location>
</feature>
<evidence type="ECO:0000313" key="2">
    <source>
        <dbReference type="EMBL" id="SHG44929.1"/>
    </source>
</evidence>
<reference evidence="2 3" key="1">
    <citation type="submission" date="2016-11" db="EMBL/GenBank/DDBJ databases">
        <authorList>
            <person name="Jaros S."/>
            <person name="Januszkiewicz K."/>
            <person name="Wedrychowicz H."/>
        </authorList>
    </citation>
    <scope>NUCLEOTIDE SEQUENCE [LARGE SCALE GENOMIC DNA]</scope>
    <source>
        <strain evidence="2 3">CGMCC 1.7049</strain>
    </source>
</reference>